<dbReference type="EMBL" id="CAWUFR010000244">
    <property type="protein sequence ID" value="CAK6974037.1"/>
    <property type="molecule type" value="Genomic_DNA"/>
</dbReference>
<protein>
    <submittedName>
        <fullName evidence="1">Uncharacterized protein</fullName>
    </submittedName>
</protein>
<proteinExistence type="predicted"/>
<dbReference type="AlphaFoldDB" id="A0AAV1PQ91"/>
<gene>
    <name evidence="1" type="ORF">FSCOSCO3_A027058</name>
</gene>
<keyword evidence="2" id="KW-1185">Reference proteome</keyword>
<reference evidence="1 2" key="1">
    <citation type="submission" date="2024-01" db="EMBL/GenBank/DDBJ databases">
        <authorList>
            <person name="Alioto T."/>
            <person name="Alioto T."/>
            <person name="Gomez Garrido J."/>
        </authorList>
    </citation>
    <scope>NUCLEOTIDE SEQUENCE [LARGE SCALE GENOMIC DNA]</scope>
</reference>
<dbReference type="Proteomes" id="UP001314229">
    <property type="component" value="Unassembled WGS sequence"/>
</dbReference>
<comment type="caution">
    <text evidence="1">The sequence shown here is derived from an EMBL/GenBank/DDBJ whole genome shotgun (WGS) entry which is preliminary data.</text>
</comment>
<evidence type="ECO:0000313" key="2">
    <source>
        <dbReference type="Proteomes" id="UP001314229"/>
    </source>
</evidence>
<accession>A0AAV1PQ91</accession>
<name>A0AAV1PQ91_SCOSC</name>
<evidence type="ECO:0000313" key="1">
    <source>
        <dbReference type="EMBL" id="CAK6974037.1"/>
    </source>
</evidence>
<organism evidence="1 2">
    <name type="scientific">Scomber scombrus</name>
    <name type="common">Atlantic mackerel</name>
    <name type="synonym">Scomber vernalis</name>
    <dbReference type="NCBI Taxonomy" id="13677"/>
    <lineage>
        <taxon>Eukaryota</taxon>
        <taxon>Metazoa</taxon>
        <taxon>Chordata</taxon>
        <taxon>Craniata</taxon>
        <taxon>Vertebrata</taxon>
        <taxon>Euteleostomi</taxon>
        <taxon>Actinopterygii</taxon>
        <taxon>Neopterygii</taxon>
        <taxon>Teleostei</taxon>
        <taxon>Neoteleostei</taxon>
        <taxon>Acanthomorphata</taxon>
        <taxon>Pelagiaria</taxon>
        <taxon>Scombriformes</taxon>
        <taxon>Scombridae</taxon>
        <taxon>Scomber</taxon>
    </lineage>
</organism>
<sequence length="73" mass="7779">MTGDRKGMASMVCAKDSITAPTECNVLHIIGSTNGTTRLCDVTEASLCKQLKVIMGRPRIDPDSIRLDSQLGG</sequence>